<organism evidence="2 3">
    <name type="scientific">Actinokineospora globicatena</name>
    <dbReference type="NCBI Taxonomy" id="103729"/>
    <lineage>
        <taxon>Bacteria</taxon>
        <taxon>Bacillati</taxon>
        <taxon>Actinomycetota</taxon>
        <taxon>Actinomycetes</taxon>
        <taxon>Pseudonocardiales</taxon>
        <taxon>Pseudonocardiaceae</taxon>
        <taxon>Actinokineospora</taxon>
    </lineage>
</organism>
<dbReference type="RefSeq" id="WP_285607771.1">
    <property type="nucleotide sequence ID" value="NZ_BSSD01000001.1"/>
</dbReference>
<name>A0A9W6QFL4_9PSEU</name>
<keyword evidence="3" id="KW-1185">Reference proteome</keyword>
<reference evidence="2" key="1">
    <citation type="submission" date="2023-02" db="EMBL/GenBank/DDBJ databases">
        <title>Actinokineospora globicatena NBRC 15670.</title>
        <authorList>
            <person name="Ichikawa N."/>
            <person name="Sato H."/>
            <person name="Tonouchi N."/>
        </authorList>
    </citation>
    <scope>NUCLEOTIDE SEQUENCE</scope>
    <source>
        <strain evidence="2">NBRC 15670</strain>
    </source>
</reference>
<dbReference type="Proteomes" id="UP001165042">
    <property type="component" value="Unassembled WGS sequence"/>
</dbReference>
<gene>
    <name evidence="2" type="ORF">Aglo03_08770</name>
</gene>
<evidence type="ECO:0000259" key="1">
    <source>
        <dbReference type="PROSITE" id="PS50837"/>
    </source>
</evidence>
<proteinExistence type="predicted"/>
<evidence type="ECO:0000313" key="2">
    <source>
        <dbReference type="EMBL" id="GLW90061.1"/>
    </source>
</evidence>
<accession>A0A9W6QFL4</accession>
<protein>
    <recommendedName>
        <fullName evidence="1">NACHT domain-containing protein</fullName>
    </recommendedName>
</protein>
<dbReference type="PROSITE" id="PS50837">
    <property type="entry name" value="NACHT"/>
    <property type="match status" value="1"/>
</dbReference>
<dbReference type="EMBL" id="BSSD01000001">
    <property type="protein sequence ID" value="GLW90061.1"/>
    <property type="molecule type" value="Genomic_DNA"/>
</dbReference>
<feature type="domain" description="NACHT" evidence="1">
    <location>
        <begin position="70"/>
        <end position="202"/>
    </location>
</feature>
<dbReference type="InterPro" id="IPR007111">
    <property type="entry name" value="NACHT_NTPase"/>
</dbReference>
<dbReference type="AlphaFoldDB" id="A0A9W6QFL4"/>
<evidence type="ECO:0000313" key="3">
    <source>
        <dbReference type="Proteomes" id="UP001165042"/>
    </source>
</evidence>
<dbReference type="Gene3D" id="1.25.40.10">
    <property type="entry name" value="Tetratricopeptide repeat domain"/>
    <property type="match status" value="1"/>
</dbReference>
<comment type="caution">
    <text evidence="2">The sequence shown here is derived from an EMBL/GenBank/DDBJ whole genome shotgun (WGS) entry which is preliminary data.</text>
</comment>
<dbReference type="InterPro" id="IPR011990">
    <property type="entry name" value="TPR-like_helical_dom_sf"/>
</dbReference>
<sequence>MDTENTVDGHVGGNVIQAGTIGSITTSPPPLAYDYRPYVRQRFASPEFIGRSAELRAMAEFCTASASAGKYFWLRADAWSGKTALVAQFALNPPDGVALVPFFVTATAADQRDHYAFLDSVTPSLAALVGAQIPPEVPRTRLEPLYTDLLNAAAERHGNVVLVVDGLDEDCGVDGSPHAHSIAALLPAHPPPGLRVILSSRPHPAVPTDVPDHHPLHDPAIVYPLTAHPQARARRDTLNGDLKALYKHPLGRSLLGYITASGGGLTVRDLGELHGQSEWAIADVLGTSVARSFATTPDGAYVLGHAQLQETAVAMLGPELERYRSHISAWATSYQEQAWPRNTPPYLFKGYFAMLNGTNDIDTLLALATDPDRHDRADSDGAAIAEINAVQERLLQSDDPDLVALCRLAVHRGHIMSRNSHLPSSLPAGWAWLGDDDRAESTTRSMPQAHDRIRALLSTARIQHAQDRPDRAAKSMDTAERQARQVKFASSIAIRWVAEACGEVSQFGHADELLRALDSHSDRALGMAKLARHSARIEDSERALRYGDVAEPLIDGCSDDDRLSVLVDLAVAAHYSGDAAGLDRFTTELESLLARELAPESVAAWTASVTLASKIHNYDLALGFARKVAPGWPRRSILADVFESWSRHNSADAERAAQTGADEQEQIVMCAGVAAGLTTDKDRADRLLSDVYERAVSLGDPVARSETLLIIASMAVKVGNLDLAEAIIDDHGPSATTIEALLQVSFRAAHVKNRDLCERMLRMVEEVARKRSPNREDEWSHWVRVLCDNLDLDGAERLARTVVDPEAAAKAWAVIALAAVGAGELGRATQALRRIGIDSYQHLPRLDVIRALSRADPLQAVDLATAVTSPLLRARALEALAAATGDPSHLDGAAAAVLLLTDPSTRVDELERLLERSADLGDHPRAEHLLTLLKQAYSDRASSDDGPAARSGTYVNHSRVRSMTEIAESHRLRFDFWDPCSALLREGPSADDDAEPQERRRRVAQDLCEEDWRPLAEAAIAVDPACYQAIRTELDRLHRRTTSS</sequence>